<dbReference type="EC" id="2.7.1.26" evidence="1"/>
<comment type="catalytic activity">
    <reaction evidence="7">
        <text>riboflavin + ATP = FMN + ADP + H(+)</text>
        <dbReference type="Rhea" id="RHEA:14357"/>
        <dbReference type="ChEBI" id="CHEBI:15378"/>
        <dbReference type="ChEBI" id="CHEBI:30616"/>
        <dbReference type="ChEBI" id="CHEBI:57986"/>
        <dbReference type="ChEBI" id="CHEBI:58210"/>
        <dbReference type="ChEBI" id="CHEBI:456216"/>
        <dbReference type="EC" id="2.7.1.26"/>
    </reaction>
</comment>
<dbReference type="SUPFAM" id="SSF82114">
    <property type="entry name" value="Riboflavin kinase-like"/>
    <property type="match status" value="1"/>
</dbReference>
<keyword evidence="9" id="KW-0418">Kinase</keyword>
<dbReference type="PANTHER" id="PTHR22749:SF6">
    <property type="entry name" value="RIBOFLAVIN KINASE"/>
    <property type="match status" value="1"/>
</dbReference>
<keyword evidence="3" id="KW-0288">FMN</keyword>
<comment type="caution">
    <text evidence="9">The sequence shown here is derived from an EMBL/GenBank/DDBJ whole genome shotgun (WGS) entry which is preliminary data.</text>
</comment>
<evidence type="ECO:0000259" key="8">
    <source>
        <dbReference type="SMART" id="SM00904"/>
    </source>
</evidence>
<evidence type="ECO:0000256" key="2">
    <source>
        <dbReference type="ARBA" id="ARBA00022630"/>
    </source>
</evidence>
<dbReference type="GO" id="GO:0008531">
    <property type="term" value="F:riboflavin kinase activity"/>
    <property type="evidence" value="ECO:0007669"/>
    <property type="project" value="UniProtKB-EC"/>
</dbReference>
<name>A0ABW0TPM6_9BACL</name>
<keyword evidence="6" id="KW-0067">ATP-binding</keyword>
<evidence type="ECO:0000256" key="4">
    <source>
        <dbReference type="ARBA" id="ARBA00022679"/>
    </source>
</evidence>
<dbReference type="PANTHER" id="PTHR22749">
    <property type="entry name" value="RIBOFLAVIN KINASE/FMN ADENYLYLTRANSFERASE"/>
    <property type="match status" value="1"/>
</dbReference>
<dbReference type="Pfam" id="PF01687">
    <property type="entry name" value="Flavokinase"/>
    <property type="match status" value="1"/>
</dbReference>
<keyword evidence="4 9" id="KW-0808">Transferase</keyword>
<dbReference type="InterPro" id="IPR015865">
    <property type="entry name" value="Riboflavin_kinase_bac/euk"/>
</dbReference>
<dbReference type="RefSeq" id="WP_381439300.1">
    <property type="nucleotide sequence ID" value="NZ_JBHSNO010000016.1"/>
</dbReference>
<gene>
    <name evidence="9" type="ORF">ACFPRA_21510</name>
</gene>
<dbReference type="InterPro" id="IPR023465">
    <property type="entry name" value="Riboflavin_kinase_dom_sf"/>
</dbReference>
<dbReference type="InterPro" id="IPR023468">
    <property type="entry name" value="Riboflavin_kinase"/>
</dbReference>
<feature type="domain" description="Riboflavin kinase" evidence="8">
    <location>
        <begin position="5"/>
        <end position="126"/>
    </location>
</feature>
<evidence type="ECO:0000256" key="7">
    <source>
        <dbReference type="ARBA" id="ARBA00047880"/>
    </source>
</evidence>
<evidence type="ECO:0000256" key="6">
    <source>
        <dbReference type="ARBA" id="ARBA00022840"/>
    </source>
</evidence>
<keyword evidence="2" id="KW-0285">Flavoprotein</keyword>
<dbReference type="Gene3D" id="2.40.30.30">
    <property type="entry name" value="Riboflavin kinase-like"/>
    <property type="match status" value="1"/>
</dbReference>
<evidence type="ECO:0000256" key="5">
    <source>
        <dbReference type="ARBA" id="ARBA00022741"/>
    </source>
</evidence>
<reference evidence="10" key="1">
    <citation type="journal article" date="2019" name="Int. J. Syst. Evol. Microbiol.">
        <title>The Global Catalogue of Microorganisms (GCM) 10K type strain sequencing project: providing services to taxonomists for standard genome sequencing and annotation.</title>
        <authorList>
            <consortium name="The Broad Institute Genomics Platform"/>
            <consortium name="The Broad Institute Genome Sequencing Center for Infectious Disease"/>
            <person name="Wu L."/>
            <person name="Ma J."/>
        </authorList>
    </citation>
    <scope>NUCLEOTIDE SEQUENCE [LARGE SCALE GENOMIC DNA]</scope>
    <source>
        <strain evidence="10">CGMCC 4.1434</strain>
    </source>
</reference>
<sequence>MHTILTSFSGKVIPGKQIGQTIGFQTANLQITSGVPKLSHGVYAVMVNWQDHSYVGLMNIGTQPTFKDNSKTSYEIHILDFNKNIYHETLHVKIYFQIRKEGSFTSISGLVKQIHKDIIHVRKALAPLSQQNHNQLPPTKSENKRVKYDINSLIHLPDLSFVQWFDTEFGINRGVFNTIDAWFYQKGVKQITKRRRYILKFILNLDRHNGKKPKVTFGDGGLIPSLTNFWEITTEDKLKQHA</sequence>
<protein>
    <recommendedName>
        <fullName evidence="1">riboflavin kinase</fullName>
        <ecNumber evidence="1">2.7.1.26</ecNumber>
    </recommendedName>
</protein>
<evidence type="ECO:0000256" key="3">
    <source>
        <dbReference type="ARBA" id="ARBA00022643"/>
    </source>
</evidence>
<proteinExistence type="predicted"/>
<evidence type="ECO:0000313" key="9">
    <source>
        <dbReference type="EMBL" id="MFC5591467.1"/>
    </source>
</evidence>
<dbReference type="SMART" id="SM00904">
    <property type="entry name" value="Flavokinase"/>
    <property type="match status" value="1"/>
</dbReference>
<dbReference type="Proteomes" id="UP001596109">
    <property type="component" value="Unassembled WGS sequence"/>
</dbReference>
<dbReference type="EMBL" id="JBHSNO010000016">
    <property type="protein sequence ID" value="MFC5591467.1"/>
    <property type="molecule type" value="Genomic_DNA"/>
</dbReference>
<keyword evidence="5" id="KW-0547">Nucleotide-binding</keyword>
<organism evidence="9 10">
    <name type="scientific">Sporosarcina soli</name>
    <dbReference type="NCBI Taxonomy" id="334736"/>
    <lineage>
        <taxon>Bacteria</taxon>
        <taxon>Bacillati</taxon>
        <taxon>Bacillota</taxon>
        <taxon>Bacilli</taxon>
        <taxon>Bacillales</taxon>
        <taxon>Caryophanaceae</taxon>
        <taxon>Sporosarcina</taxon>
    </lineage>
</organism>
<accession>A0ABW0TPM6</accession>
<keyword evidence="10" id="KW-1185">Reference proteome</keyword>
<evidence type="ECO:0000313" key="10">
    <source>
        <dbReference type="Proteomes" id="UP001596109"/>
    </source>
</evidence>
<evidence type="ECO:0000256" key="1">
    <source>
        <dbReference type="ARBA" id="ARBA00012105"/>
    </source>
</evidence>